<dbReference type="Proteomes" id="UP001595824">
    <property type="component" value="Unassembled WGS sequence"/>
</dbReference>
<dbReference type="Gene3D" id="1.20.1260.10">
    <property type="match status" value="1"/>
</dbReference>
<feature type="region of interest" description="Disordered" evidence="1">
    <location>
        <begin position="154"/>
        <end position="191"/>
    </location>
</feature>
<protein>
    <submittedName>
        <fullName evidence="3">DUF305 domain-containing protein</fullName>
    </submittedName>
</protein>
<feature type="compositionally biased region" description="Low complexity" evidence="1">
    <location>
        <begin position="62"/>
        <end position="74"/>
    </location>
</feature>
<sequence length="261" mass="26758">MTSMAIRRTGRRVPRTGRTFPALPAFPTLRTFRLRHAALPGAVLAAALALTACGGGSGGTSSAGHSAHGNGSTGRPSATAPAGPGKHNAQDVTFAQEMIPHHRQAVEMAALAPSRARSPQVKDLAAQIRQAQDPEIETMTGWLKAWGAGVPSAGPSGMPGMPGMDHSASGSASGHPGSGHSASPMPGMMTDTDMDELAGLSGDAFDRAFLRMMIGHHEGAVAMARTEQAEGADRAAVALAKSVTTSQSAEIDRMRKLLGGR</sequence>
<evidence type="ECO:0000313" key="3">
    <source>
        <dbReference type="EMBL" id="MFC4329767.1"/>
    </source>
</evidence>
<reference evidence="4" key="1">
    <citation type="journal article" date="2019" name="Int. J. Syst. Evol. Microbiol.">
        <title>The Global Catalogue of Microorganisms (GCM) 10K type strain sequencing project: providing services to taxonomists for standard genome sequencing and annotation.</title>
        <authorList>
            <consortium name="The Broad Institute Genomics Platform"/>
            <consortium name="The Broad Institute Genome Sequencing Center for Infectious Disease"/>
            <person name="Wu L."/>
            <person name="Ma J."/>
        </authorList>
    </citation>
    <scope>NUCLEOTIDE SEQUENCE [LARGE SCALE GENOMIC DNA]</scope>
    <source>
        <strain evidence="4">PCU 347</strain>
    </source>
</reference>
<name>A0ABV8TGK9_9ACTN</name>
<comment type="caution">
    <text evidence="3">The sequence shown here is derived from an EMBL/GenBank/DDBJ whole genome shotgun (WGS) entry which is preliminary data.</text>
</comment>
<keyword evidence="4" id="KW-1185">Reference proteome</keyword>
<evidence type="ECO:0000256" key="1">
    <source>
        <dbReference type="SAM" id="MobiDB-lite"/>
    </source>
</evidence>
<dbReference type="Pfam" id="PF03713">
    <property type="entry name" value="DUF305"/>
    <property type="match status" value="1"/>
</dbReference>
<feature type="domain" description="DUF305" evidence="2">
    <location>
        <begin position="91"/>
        <end position="258"/>
    </location>
</feature>
<dbReference type="RefSeq" id="WP_381740432.1">
    <property type="nucleotide sequence ID" value="NZ_JBHSDP010000017.1"/>
</dbReference>
<dbReference type="InterPro" id="IPR005183">
    <property type="entry name" value="DUF305_CopM-like"/>
</dbReference>
<dbReference type="PANTHER" id="PTHR36933">
    <property type="entry name" value="SLL0788 PROTEIN"/>
    <property type="match status" value="1"/>
</dbReference>
<dbReference type="InterPro" id="IPR012347">
    <property type="entry name" value="Ferritin-like"/>
</dbReference>
<evidence type="ECO:0000259" key="2">
    <source>
        <dbReference type="Pfam" id="PF03713"/>
    </source>
</evidence>
<accession>A0ABV8TGK9</accession>
<proteinExistence type="predicted"/>
<dbReference type="PANTHER" id="PTHR36933:SF1">
    <property type="entry name" value="SLL0788 PROTEIN"/>
    <property type="match status" value="1"/>
</dbReference>
<evidence type="ECO:0000313" key="4">
    <source>
        <dbReference type="Proteomes" id="UP001595824"/>
    </source>
</evidence>
<organism evidence="3 4">
    <name type="scientific">Streptomyces andamanensis</name>
    <dbReference type="NCBI Taxonomy" id="1565035"/>
    <lineage>
        <taxon>Bacteria</taxon>
        <taxon>Bacillati</taxon>
        <taxon>Actinomycetota</taxon>
        <taxon>Actinomycetes</taxon>
        <taxon>Kitasatosporales</taxon>
        <taxon>Streptomycetaceae</taxon>
        <taxon>Streptomyces</taxon>
    </lineage>
</organism>
<gene>
    <name evidence="3" type="ORF">ACFPC0_18575</name>
</gene>
<dbReference type="EMBL" id="JBHSDP010000017">
    <property type="protein sequence ID" value="MFC4329767.1"/>
    <property type="molecule type" value="Genomic_DNA"/>
</dbReference>
<feature type="region of interest" description="Disordered" evidence="1">
    <location>
        <begin position="55"/>
        <end position="88"/>
    </location>
</feature>